<keyword evidence="5" id="KW-0479">Metal-binding</keyword>
<gene>
    <name evidence="6" type="ORF">GA0074692_2342</name>
</gene>
<dbReference type="SUPFAM" id="SSF56235">
    <property type="entry name" value="N-terminal nucleophile aminohydrolases (Ntn hydrolases)"/>
    <property type="match status" value="1"/>
</dbReference>
<feature type="binding site" evidence="5">
    <location>
        <position position="282"/>
    </location>
    <ligand>
        <name>Ca(2+)</name>
        <dbReference type="ChEBI" id="CHEBI:29108"/>
    </ligand>
</feature>
<dbReference type="Gene3D" id="2.30.120.10">
    <property type="match status" value="1"/>
</dbReference>
<dbReference type="PANTHER" id="PTHR34218">
    <property type="entry name" value="PEPTIDASE S45 PENICILLIN AMIDASE"/>
    <property type="match status" value="1"/>
</dbReference>
<evidence type="ECO:0000256" key="3">
    <source>
        <dbReference type="ARBA" id="ARBA00023145"/>
    </source>
</evidence>
<dbReference type="InterPro" id="IPR002692">
    <property type="entry name" value="S45"/>
</dbReference>
<accession>A0A1C6SD23</accession>
<dbReference type="RefSeq" id="WP_176738406.1">
    <property type="nucleotide sequence ID" value="NZ_FMHW01000002.1"/>
</dbReference>
<dbReference type="InterPro" id="IPR014395">
    <property type="entry name" value="Pen/GL7ACA/AHL_acylase"/>
</dbReference>
<dbReference type="Pfam" id="PF01804">
    <property type="entry name" value="Penicil_amidase"/>
    <property type="match status" value="1"/>
</dbReference>
<dbReference type="InterPro" id="IPR023343">
    <property type="entry name" value="Penicillin_amidase_dom1"/>
</dbReference>
<dbReference type="EMBL" id="FMHW01000002">
    <property type="protein sequence ID" value="SCL27388.1"/>
    <property type="molecule type" value="Genomic_DNA"/>
</dbReference>
<organism evidence="6 7">
    <name type="scientific">Micromonospora pallida</name>
    <dbReference type="NCBI Taxonomy" id="145854"/>
    <lineage>
        <taxon>Bacteria</taxon>
        <taxon>Bacillati</taxon>
        <taxon>Actinomycetota</taxon>
        <taxon>Actinomycetes</taxon>
        <taxon>Micromonosporales</taxon>
        <taxon>Micromonosporaceae</taxon>
        <taxon>Micromonospora</taxon>
    </lineage>
</organism>
<dbReference type="AlphaFoldDB" id="A0A1C6SD23"/>
<comment type="similarity">
    <text evidence="1">Belongs to the peptidase S45 family.</text>
</comment>
<evidence type="ECO:0000256" key="1">
    <source>
        <dbReference type="ARBA" id="ARBA00006586"/>
    </source>
</evidence>
<name>A0A1C6SD23_9ACTN</name>
<dbReference type="Proteomes" id="UP000198959">
    <property type="component" value="Unassembled WGS sequence"/>
</dbReference>
<dbReference type="STRING" id="145854.GA0074692_2342"/>
<dbReference type="Gene3D" id="1.10.439.10">
    <property type="entry name" value="Penicillin Amidohydrolase, domain 1"/>
    <property type="match status" value="1"/>
</dbReference>
<evidence type="ECO:0000256" key="5">
    <source>
        <dbReference type="PIRSR" id="PIRSR001227-2"/>
    </source>
</evidence>
<feature type="binding site" evidence="5">
    <location>
        <position position="401"/>
    </location>
    <ligand>
        <name>Ca(2+)</name>
        <dbReference type="ChEBI" id="CHEBI:29108"/>
    </ligand>
</feature>
<dbReference type="GO" id="GO:0017000">
    <property type="term" value="P:antibiotic biosynthetic process"/>
    <property type="evidence" value="ECO:0007669"/>
    <property type="project" value="InterPro"/>
</dbReference>
<reference evidence="7" key="1">
    <citation type="submission" date="2016-06" db="EMBL/GenBank/DDBJ databases">
        <authorList>
            <person name="Varghese N."/>
            <person name="Submissions Spin"/>
        </authorList>
    </citation>
    <scope>NUCLEOTIDE SEQUENCE [LARGE SCALE GENOMIC DNA]</scope>
    <source>
        <strain evidence="7">DSM 43817</strain>
    </source>
</reference>
<evidence type="ECO:0000313" key="7">
    <source>
        <dbReference type="Proteomes" id="UP000198959"/>
    </source>
</evidence>
<dbReference type="InterPro" id="IPR043147">
    <property type="entry name" value="Penicillin_amidase_A-knob"/>
</dbReference>
<dbReference type="PANTHER" id="PTHR34218:SF4">
    <property type="entry name" value="ACYL-HOMOSERINE LACTONE ACYLASE QUIP"/>
    <property type="match status" value="1"/>
</dbReference>
<dbReference type="GO" id="GO:0046872">
    <property type="term" value="F:metal ion binding"/>
    <property type="evidence" value="ECO:0007669"/>
    <property type="project" value="UniProtKB-KW"/>
</dbReference>
<dbReference type="InterPro" id="IPR043146">
    <property type="entry name" value="Penicillin_amidase_N_B-knob"/>
</dbReference>
<keyword evidence="3" id="KW-0865">Zymogen</keyword>
<evidence type="ECO:0000256" key="2">
    <source>
        <dbReference type="ARBA" id="ARBA00022801"/>
    </source>
</evidence>
<dbReference type="GO" id="GO:0016811">
    <property type="term" value="F:hydrolase activity, acting on carbon-nitrogen (but not peptide) bonds, in linear amides"/>
    <property type="evidence" value="ECO:0007669"/>
    <property type="project" value="InterPro"/>
</dbReference>
<keyword evidence="5" id="KW-0106">Calcium</keyword>
<evidence type="ECO:0000256" key="4">
    <source>
        <dbReference type="PIRSR" id="PIRSR001227-1"/>
    </source>
</evidence>
<protein>
    <submittedName>
        <fullName evidence="6">Penicillin amidase</fullName>
    </submittedName>
</protein>
<keyword evidence="7" id="KW-1185">Reference proteome</keyword>
<proteinExistence type="inferred from homology"/>
<dbReference type="Gene3D" id="3.60.20.10">
    <property type="entry name" value="Glutamine Phosphoribosylpyrophosphate, subunit 1, domain 1"/>
    <property type="match status" value="1"/>
</dbReference>
<evidence type="ECO:0000313" key="6">
    <source>
        <dbReference type="EMBL" id="SCL27388.1"/>
    </source>
</evidence>
<dbReference type="Gene3D" id="1.10.1400.10">
    <property type="match status" value="1"/>
</dbReference>
<feature type="binding site" evidence="5">
    <location>
        <position position="285"/>
    </location>
    <ligand>
        <name>Ca(2+)</name>
        <dbReference type="ChEBI" id="CHEBI:29108"/>
    </ligand>
</feature>
<dbReference type="InterPro" id="IPR029055">
    <property type="entry name" value="Ntn_hydrolases_N"/>
</dbReference>
<feature type="active site" description="Nucleophile" evidence="4">
    <location>
        <position position="214"/>
    </location>
</feature>
<comment type="cofactor">
    <cofactor evidence="5">
        <name>Ca(2+)</name>
        <dbReference type="ChEBI" id="CHEBI:29108"/>
    </cofactor>
    <text evidence="5">Binds 1 Ca(2+) ion per dimer.</text>
</comment>
<dbReference type="PIRSF" id="PIRSF001227">
    <property type="entry name" value="Pen_acylase"/>
    <property type="match status" value="1"/>
</dbReference>
<sequence>MTAGDGTVQVRGRDGSHAVVHHPGAVISAEDWTGAALGLGFQMATDRPGQLDFLRRSARGRLAQLVGRDALDADVRQRRLGLEAVARRCLTLLPPDQVRLLDAFTDGVNTALRQRGSAMTWAPVDCVHVAQVLFQAMGSNGSELHMTEVMRRSLPSAVVDFLLDAADGYATAPDGSPEVDVGVPLPLAELRVLFRQPADQSGGPVVADPRPAGSNAWAVAAPDGAVLANDMHLQLGDPALMYVVRLRVGETEVSGVTVPGLPVVLAGTNGRVAWGLTRLPGDTADLRSLGPQDLADVEVRRETIEIRGESPVTVEVTQSRWGPVTSTLAGEPVAFTATLLDPRALDFGLLRLCDAADVETALDIVNDCGLPPVNAIVADAAGRVGWTVGGRFPHRAEAGRPRGFSDAQEPVPYRFVPPHELPRLVGPPTGMVVNCNNGNHAVRRAGLAWNLPPGIRARRVAVGVDGGGRDAAAARDLQLDVDASCYEFYRDLALRYLPPEPRTAALREIREDVMAWGGTAHAREPGLALLTVFRELLREALVAAATGPARALDDRFTYCFAGAEGPLRRLVAAVPDGLVPAPWRDDRHFVVGQLLMARMMLLRDVGTDRLPQWGQRNRLHLVPLAGYPPEAVDLELSGCAETVRVAQPDYGAVMRLVVDLGRPGDSSVCIPGSPREGVPMAEAVRSWAVGYGQPLTVVPAGYSG</sequence>
<keyword evidence="2" id="KW-0378">Hydrolase</keyword>